<feature type="transmembrane region" description="Helical" evidence="1">
    <location>
        <begin position="36"/>
        <end position="52"/>
    </location>
</feature>
<keyword evidence="3" id="KW-1185">Reference proteome</keyword>
<dbReference type="Proteomes" id="UP000632740">
    <property type="component" value="Unassembled WGS sequence"/>
</dbReference>
<proteinExistence type="predicted"/>
<dbReference type="EMBL" id="BONK01000006">
    <property type="protein sequence ID" value="GIG21296.1"/>
    <property type="molecule type" value="Genomic_DNA"/>
</dbReference>
<dbReference type="RefSeq" id="WP_203753365.1">
    <property type="nucleotide sequence ID" value="NZ_BONK01000006.1"/>
</dbReference>
<evidence type="ECO:0000313" key="3">
    <source>
        <dbReference type="Proteomes" id="UP000632740"/>
    </source>
</evidence>
<sequence length="61" mass="6708">MPISRPRIRWASLLTVLLCVVVVLVCVAAALRGRRWALVVALVAAAIAVREVRALQRHAPR</sequence>
<protein>
    <submittedName>
        <fullName evidence="2">Uncharacterized protein</fullName>
    </submittedName>
</protein>
<comment type="caution">
    <text evidence="2">The sequence shown here is derived from an EMBL/GenBank/DDBJ whole genome shotgun (WGS) entry which is preliminary data.</text>
</comment>
<name>A0A919P0T8_9CELL</name>
<feature type="transmembrane region" description="Helical" evidence="1">
    <location>
        <begin position="12"/>
        <end position="30"/>
    </location>
</feature>
<evidence type="ECO:0000256" key="1">
    <source>
        <dbReference type="SAM" id="Phobius"/>
    </source>
</evidence>
<keyword evidence="1" id="KW-0472">Membrane</keyword>
<reference evidence="2" key="1">
    <citation type="submission" date="2021-01" db="EMBL/GenBank/DDBJ databases">
        <title>Whole genome shotgun sequence of Cellulomonas chitinilytica NBRC 110799.</title>
        <authorList>
            <person name="Komaki H."/>
            <person name="Tamura T."/>
        </authorList>
    </citation>
    <scope>NUCLEOTIDE SEQUENCE</scope>
    <source>
        <strain evidence="2">NBRC 110799</strain>
    </source>
</reference>
<evidence type="ECO:0000313" key="2">
    <source>
        <dbReference type="EMBL" id="GIG21296.1"/>
    </source>
</evidence>
<keyword evidence="1" id="KW-1133">Transmembrane helix</keyword>
<keyword evidence="1" id="KW-0812">Transmembrane</keyword>
<gene>
    <name evidence="2" type="ORF">Cch01nite_20200</name>
</gene>
<accession>A0A919P0T8</accession>
<dbReference type="AlphaFoldDB" id="A0A919P0T8"/>
<organism evidence="2 3">
    <name type="scientific">Cellulomonas chitinilytica</name>
    <dbReference type="NCBI Taxonomy" id="398759"/>
    <lineage>
        <taxon>Bacteria</taxon>
        <taxon>Bacillati</taxon>
        <taxon>Actinomycetota</taxon>
        <taxon>Actinomycetes</taxon>
        <taxon>Micrococcales</taxon>
        <taxon>Cellulomonadaceae</taxon>
        <taxon>Cellulomonas</taxon>
    </lineage>
</organism>